<keyword evidence="4" id="KW-0472">Membrane</keyword>
<organism evidence="7 8">
    <name type="scientific">Tribolium castaneum</name>
    <name type="common">Red flour beetle</name>
    <dbReference type="NCBI Taxonomy" id="7070"/>
    <lineage>
        <taxon>Eukaryota</taxon>
        <taxon>Metazoa</taxon>
        <taxon>Ecdysozoa</taxon>
        <taxon>Arthropoda</taxon>
        <taxon>Hexapoda</taxon>
        <taxon>Insecta</taxon>
        <taxon>Pterygota</taxon>
        <taxon>Neoptera</taxon>
        <taxon>Endopterygota</taxon>
        <taxon>Coleoptera</taxon>
        <taxon>Polyphaga</taxon>
        <taxon>Cucujiformia</taxon>
        <taxon>Tenebrionidae</taxon>
        <taxon>Tenebrionidae incertae sedis</taxon>
        <taxon>Tribolium</taxon>
    </lineage>
</organism>
<dbReference type="EMBL" id="KQ971352">
    <property type="protein sequence ID" value="EFA07235.2"/>
    <property type="molecule type" value="Genomic_DNA"/>
</dbReference>
<evidence type="ECO:0000256" key="1">
    <source>
        <dbReference type="ARBA" id="ARBA00004370"/>
    </source>
</evidence>
<dbReference type="STRING" id="7070.D6WUB2"/>
<evidence type="ECO:0000256" key="5">
    <source>
        <dbReference type="SAM" id="Coils"/>
    </source>
</evidence>
<accession>D6WUB2</accession>
<evidence type="ECO:0000313" key="7">
    <source>
        <dbReference type="EMBL" id="EFA07235.2"/>
    </source>
</evidence>
<proteinExistence type="predicted"/>
<dbReference type="Proteomes" id="UP000007266">
    <property type="component" value="Linkage group 7"/>
</dbReference>
<keyword evidence="3" id="KW-1133">Transmembrane helix</keyword>
<reference evidence="7 8" key="1">
    <citation type="journal article" date="2008" name="Nature">
        <title>The genome of the model beetle and pest Tribolium castaneum.</title>
        <authorList>
            <consortium name="Tribolium Genome Sequencing Consortium"/>
            <person name="Richards S."/>
            <person name="Gibbs R.A."/>
            <person name="Weinstock G.M."/>
            <person name="Brown S.J."/>
            <person name="Denell R."/>
            <person name="Beeman R.W."/>
            <person name="Gibbs R."/>
            <person name="Beeman R.W."/>
            <person name="Brown S.J."/>
            <person name="Bucher G."/>
            <person name="Friedrich M."/>
            <person name="Grimmelikhuijzen C.J."/>
            <person name="Klingler M."/>
            <person name="Lorenzen M."/>
            <person name="Richards S."/>
            <person name="Roth S."/>
            <person name="Schroder R."/>
            <person name="Tautz D."/>
            <person name="Zdobnov E.M."/>
            <person name="Muzny D."/>
            <person name="Gibbs R.A."/>
            <person name="Weinstock G.M."/>
            <person name="Attaway T."/>
            <person name="Bell S."/>
            <person name="Buhay C.J."/>
            <person name="Chandrabose M.N."/>
            <person name="Chavez D."/>
            <person name="Clerk-Blankenburg K.P."/>
            <person name="Cree A."/>
            <person name="Dao M."/>
            <person name="Davis C."/>
            <person name="Chacko J."/>
            <person name="Dinh H."/>
            <person name="Dugan-Rocha S."/>
            <person name="Fowler G."/>
            <person name="Garner T.T."/>
            <person name="Garnes J."/>
            <person name="Gnirke A."/>
            <person name="Hawes A."/>
            <person name="Hernandez J."/>
            <person name="Hines S."/>
            <person name="Holder M."/>
            <person name="Hume J."/>
            <person name="Jhangiani S.N."/>
            <person name="Joshi V."/>
            <person name="Khan Z.M."/>
            <person name="Jackson L."/>
            <person name="Kovar C."/>
            <person name="Kowis A."/>
            <person name="Lee S."/>
            <person name="Lewis L.R."/>
            <person name="Margolis J."/>
            <person name="Morgan M."/>
            <person name="Nazareth L.V."/>
            <person name="Nguyen N."/>
            <person name="Okwuonu G."/>
            <person name="Parker D."/>
            <person name="Richards S."/>
            <person name="Ruiz S.J."/>
            <person name="Santibanez J."/>
            <person name="Savard J."/>
            <person name="Scherer S.E."/>
            <person name="Schneider B."/>
            <person name="Sodergren E."/>
            <person name="Tautz D."/>
            <person name="Vattahil S."/>
            <person name="Villasana D."/>
            <person name="White C.S."/>
            <person name="Wright R."/>
            <person name="Park Y."/>
            <person name="Beeman R.W."/>
            <person name="Lord J."/>
            <person name="Oppert B."/>
            <person name="Lorenzen M."/>
            <person name="Brown S."/>
            <person name="Wang L."/>
            <person name="Savard J."/>
            <person name="Tautz D."/>
            <person name="Richards S."/>
            <person name="Weinstock G."/>
            <person name="Gibbs R.A."/>
            <person name="Liu Y."/>
            <person name="Worley K."/>
            <person name="Weinstock G."/>
            <person name="Elsik C.G."/>
            <person name="Reese J.T."/>
            <person name="Elhaik E."/>
            <person name="Landan G."/>
            <person name="Graur D."/>
            <person name="Arensburger P."/>
            <person name="Atkinson P."/>
            <person name="Beeman R.W."/>
            <person name="Beidler J."/>
            <person name="Brown S.J."/>
            <person name="Demuth J.P."/>
            <person name="Drury D.W."/>
            <person name="Du Y.Z."/>
            <person name="Fujiwara H."/>
            <person name="Lorenzen M."/>
            <person name="Maselli V."/>
            <person name="Osanai M."/>
            <person name="Park Y."/>
            <person name="Robertson H.M."/>
            <person name="Tu Z."/>
            <person name="Wang J.J."/>
            <person name="Wang S."/>
            <person name="Richards S."/>
            <person name="Song H."/>
            <person name="Zhang L."/>
            <person name="Sodergren E."/>
            <person name="Werner D."/>
            <person name="Stanke M."/>
            <person name="Morgenstern B."/>
            <person name="Solovyev V."/>
            <person name="Kosarev P."/>
            <person name="Brown G."/>
            <person name="Chen H.C."/>
            <person name="Ermolaeva O."/>
            <person name="Hlavina W."/>
            <person name="Kapustin Y."/>
            <person name="Kiryutin B."/>
            <person name="Kitts P."/>
            <person name="Maglott D."/>
            <person name="Pruitt K."/>
            <person name="Sapojnikov V."/>
            <person name="Souvorov A."/>
            <person name="Mackey A.J."/>
            <person name="Waterhouse R.M."/>
            <person name="Wyder S."/>
            <person name="Zdobnov E.M."/>
            <person name="Zdobnov E.M."/>
            <person name="Wyder S."/>
            <person name="Kriventseva E.V."/>
            <person name="Kadowaki T."/>
            <person name="Bork P."/>
            <person name="Aranda M."/>
            <person name="Bao R."/>
            <person name="Beermann A."/>
            <person name="Berns N."/>
            <person name="Bolognesi R."/>
            <person name="Bonneton F."/>
            <person name="Bopp D."/>
            <person name="Brown S.J."/>
            <person name="Bucher G."/>
            <person name="Butts T."/>
            <person name="Chaumot A."/>
            <person name="Denell R.E."/>
            <person name="Ferrier D.E."/>
            <person name="Friedrich M."/>
            <person name="Gordon C.M."/>
            <person name="Jindra M."/>
            <person name="Klingler M."/>
            <person name="Lan Q."/>
            <person name="Lattorff H.M."/>
            <person name="Laudet V."/>
            <person name="von Levetsow C."/>
            <person name="Liu Z."/>
            <person name="Lutz R."/>
            <person name="Lynch J.A."/>
            <person name="da Fonseca R.N."/>
            <person name="Posnien N."/>
            <person name="Reuter R."/>
            <person name="Roth S."/>
            <person name="Savard J."/>
            <person name="Schinko J.B."/>
            <person name="Schmitt C."/>
            <person name="Schoppmeier M."/>
            <person name="Schroder R."/>
            <person name="Shippy T.D."/>
            <person name="Simonnet F."/>
            <person name="Marques-Souza H."/>
            <person name="Tautz D."/>
            <person name="Tomoyasu Y."/>
            <person name="Trauner J."/>
            <person name="Van der Zee M."/>
            <person name="Vervoort M."/>
            <person name="Wittkopp N."/>
            <person name="Wimmer E.A."/>
            <person name="Yang X."/>
            <person name="Jones A.K."/>
            <person name="Sattelle D.B."/>
            <person name="Ebert P.R."/>
            <person name="Nelson D."/>
            <person name="Scott J.G."/>
            <person name="Beeman R.W."/>
            <person name="Muthukrishnan S."/>
            <person name="Kramer K.J."/>
            <person name="Arakane Y."/>
            <person name="Beeman R.W."/>
            <person name="Zhu Q."/>
            <person name="Hogenkamp D."/>
            <person name="Dixit R."/>
            <person name="Oppert B."/>
            <person name="Jiang H."/>
            <person name="Zou Z."/>
            <person name="Marshall J."/>
            <person name="Elpidina E."/>
            <person name="Vinokurov K."/>
            <person name="Oppert C."/>
            <person name="Zou Z."/>
            <person name="Evans J."/>
            <person name="Lu Z."/>
            <person name="Zhao P."/>
            <person name="Sumathipala N."/>
            <person name="Altincicek B."/>
            <person name="Vilcinskas A."/>
            <person name="Williams M."/>
            <person name="Hultmark D."/>
            <person name="Hetru C."/>
            <person name="Jiang H."/>
            <person name="Grimmelikhuijzen C.J."/>
            <person name="Hauser F."/>
            <person name="Cazzamali G."/>
            <person name="Williamson M."/>
            <person name="Park Y."/>
            <person name="Li B."/>
            <person name="Tanaka Y."/>
            <person name="Predel R."/>
            <person name="Neupert S."/>
            <person name="Schachtner J."/>
            <person name="Verleyen P."/>
            <person name="Raible F."/>
            <person name="Bork P."/>
            <person name="Friedrich M."/>
            <person name="Walden K.K."/>
            <person name="Robertson H.M."/>
            <person name="Angeli S."/>
            <person name="Foret S."/>
            <person name="Bucher G."/>
            <person name="Schuetz S."/>
            <person name="Maleszka R."/>
            <person name="Wimmer E.A."/>
            <person name="Beeman R.W."/>
            <person name="Lorenzen M."/>
            <person name="Tomoyasu Y."/>
            <person name="Miller S.C."/>
            <person name="Grossmann D."/>
            <person name="Bucher G."/>
        </authorList>
    </citation>
    <scope>NUCLEOTIDE SEQUENCE [LARGE SCALE GENOMIC DNA]</scope>
    <source>
        <strain evidence="7 8">Georgia GA2</strain>
    </source>
</reference>
<dbReference type="GO" id="GO:0005829">
    <property type="term" value="C:cytosol"/>
    <property type="evidence" value="ECO:0000318"/>
    <property type="project" value="GO_Central"/>
</dbReference>
<dbReference type="GO" id="GO:0044183">
    <property type="term" value="F:protein folding chaperone"/>
    <property type="evidence" value="ECO:0007669"/>
    <property type="project" value="InterPro"/>
</dbReference>
<dbReference type="eggNOG" id="KOG4797">
    <property type="taxonomic scope" value="Eukaryota"/>
</dbReference>
<feature type="compositionally biased region" description="Low complexity" evidence="6">
    <location>
        <begin position="551"/>
        <end position="579"/>
    </location>
</feature>
<dbReference type="GO" id="GO:0008284">
    <property type="term" value="P:positive regulation of cell population proliferation"/>
    <property type="evidence" value="ECO:0000318"/>
    <property type="project" value="GO_Central"/>
</dbReference>
<dbReference type="GO" id="GO:0006357">
    <property type="term" value="P:regulation of transcription by RNA polymerase II"/>
    <property type="evidence" value="ECO:0007669"/>
    <property type="project" value="InterPro"/>
</dbReference>
<evidence type="ECO:0000313" key="8">
    <source>
        <dbReference type="Proteomes" id="UP000007266"/>
    </source>
</evidence>
<evidence type="ECO:0000256" key="3">
    <source>
        <dbReference type="ARBA" id="ARBA00022989"/>
    </source>
</evidence>
<dbReference type="Pfam" id="PF03669">
    <property type="entry name" value="ASTER"/>
    <property type="match status" value="2"/>
</dbReference>
<feature type="compositionally biased region" description="Polar residues" evidence="6">
    <location>
        <begin position="471"/>
        <end position="480"/>
    </location>
</feature>
<dbReference type="Pfam" id="PF01166">
    <property type="entry name" value="TSC22"/>
    <property type="match status" value="1"/>
</dbReference>
<dbReference type="GO" id="GO:0045048">
    <property type="term" value="P:protein insertion into ER membrane"/>
    <property type="evidence" value="ECO:0007669"/>
    <property type="project" value="InterPro"/>
</dbReference>
<dbReference type="PANTHER" id="PTHR46745">
    <property type="entry name" value="TSC22 DOMAIN FAMILY PROTEIN 1"/>
    <property type="match status" value="1"/>
</dbReference>
<keyword evidence="8" id="KW-1185">Reference proteome</keyword>
<dbReference type="GO" id="GO:0043066">
    <property type="term" value="P:negative regulation of apoptotic process"/>
    <property type="evidence" value="ECO:0000318"/>
    <property type="project" value="GO_Central"/>
</dbReference>
<protein>
    <submittedName>
        <fullName evidence="7">Uncharacterized protein</fullName>
    </submittedName>
</protein>
<dbReference type="SUPFAM" id="SSF58026">
    <property type="entry name" value="Delta-sleep-inducing peptide immunoreactive peptide"/>
    <property type="match status" value="1"/>
</dbReference>
<sequence>MLPGNVDPRRPEKVQRYKPPTANANGQGEDLTPDYMNILGQRATTANASAEATTDKHVVDVTVPTAEAHQVAEEVSVEETNATNVIPTSPQYGVAIIPTNVTIADLPTETVTISTDSVIDTTAKPPDDPKDLHSTPSRNDRFKVVKIASLEPFKRGRWKCMDYVDEAPPPITQPSKVTQSTGSISVPAGGVYLQTQSLPQQQIQQMLLQSGFTNGTQFFPNVQAQMIPQTQYFYPPNNLQTQTLPQQLVNTSGVPSSMPAQFINASQPYFATGVVQNSGFAIPPNYQNVQYVPANILQNQGSAFVPTSQTVQLPANFQQSQTYAGQPNVTAPMVNGHAFPQQNEQQVTSSSLPTQAAKSVILNTSVQQPVVSQAQISQPSIQVVQSSTQSQSVPVIQNQQYQQNTNFQQVPAQNVVQNQSNVVPTTAVFDQNQTTQDKNQANNVYTNPQFDMNVNSLTVLENQEGAGEATVSETNEVSSENPDDPSKTNPVVNAIDNKIEQAMDLVKSHLMYTVREEVEVLKEKIAELMEKIQQLETENNFLRSQIPKSQAPGTATPILTTTSTTTTTATSTAPNETTPQQQQHMCGLMMRLKWCAWVALYCSCISFANSRLSDDTKQILSSFMLSISAIVMSYLQNPQPMTPPWASSVN</sequence>
<dbReference type="OMA" id="DYVDEAP"/>
<feature type="region of interest" description="Disordered" evidence="6">
    <location>
        <begin position="1"/>
        <end position="31"/>
    </location>
</feature>
<gene>
    <name evidence="7" type="primary">AUGUSTUS-3.0.2_10592</name>
    <name evidence="7" type="ORF">TcasGA2_TC010592</name>
</gene>
<dbReference type="CDD" id="cd21936">
    <property type="entry name" value="ZIP_TSC22D"/>
    <property type="match status" value="1"/>
</dbReference>
<feature type="region of interest" description="Disordered" evidence="6">
    <location>
        <begin position="119"/>
        <end position="138"/>
    </location>
</feature>
<evidence type="ECO:0000256" key="6">
    <source>
        <dbReference type="SAM" id="MobiDB-lite"/>
    </source>
</evidence>
<evidence type="ECO:0000256" key="2">
    <source>
        <dbReference type="ARBA" id="ARBA00022692"/>
    </source>
</evidence>
<dbReference type="AlphaFoldDB" id="D6WUB2"/>
<dbReference type="HOGENOM" id="CLU_405595_0_0_1"/>
<feature type="compositionally biased region" description="Basic and acidic residues" evidence="6">
    <location>
        <begin position="125"/>
        <end position="138"/>
    </location>
</feature>
<dbReference type="InterPro" id="IPR000580">
    <property type="entry name" value="TSC22/Bun"/>
</dbReference>
<name>D6WUB2_TRICA</name>
<reference evidence="7 8" key="2">
    <citation type="journal article" date="2010" name="Nucleic Acids Res.">
        <title>BeetleBase in 2010: revisions to provide comprehensive genomic information for Tribolium castaneum.</title>
        <authorList>
            <person name="Kim H.S."/>
            <person name="Murphy T."/>
            <person name="Xia J."/>
            <person name="Caragea D."/>
            <person name="Park Y."/>
            <person name="Beeman R.W."/>
            <person name="Lorenzen M.D."/>
            <person name="Butcher S."/>
            <person name="Manak J.R."/>
            <person name="Brown S.J."/>
        </authorList>
    </citation>
    <scope>GENOME REANNOTATION</scope>
    <source>
        <strain evidence="7 8">Georgia GA2</strain>
    </source>
</reference>
<dbReference type="GO" id="GO:0005789">
    <property type="term" value="C:endoplasmic reticulum membrane"/>
    <property type="evidence" value="ECO:0007669"/>
    <property type="project" value="InterPro"/>
</dbReference>
<feature type="coiled-coil region" evidence="5">
    <location>
        <begin position="511"/>
        <end position="545"/>
    </location>
</feature>
<keyword evidence="2" id="KW-0812">Transmembrane</keyword>
<dbReference type="Gene3D" id="1.20.5.490">
    <property type="entry name" value="Single helix bin"/>
    <property type="match status" value="1"/>
</dbReference>
<dbReference type="PANTHER" id="PTHR46745:SF1">
    <property type="entry name" value="TSC22 DOMAIN FAMILY PROTEIN 1"/>
    <property type="match status" value="1"/>
</dbReference>
<dbReference type="GO" id="GO:0005634">
    <property type="term" value="C:nucleus"/>
    <property type="evidence" value="ECO:0000318"/>
    <property type="project" value="GO_Central"/>
</dbReference>
<evidence type="ECO:0000256" key="4">
    <source>
        <dbReference type="ARBA" id="ARBA00023136"/>
    </source>
</evidence>
<dbReference type="InParanoid" id="D6WUB2"/>
<feature type="region of interest" description="Disordered" evidence="6">
    <location>
        <begin position="546"/>
        <end position="579"/>
    </location>
</feature>
<comment type="subcellular location">
    <subcellularLocation>
        <location evidence="1">Membrane</location>
    </subcellularLocation>
</comment>
<dbReference type="InterPro" id="IPR005351">
    <property type="entry name" value="ASTER"/>
</dbReference>
<keyword evidence="5" id="KW-0175">Coiled coil</keyword>
<feature type="region of interest" description="Disordered" evidence="6">
    <location>
        <begin position="464"/>
        <end position="490"/>
    </location>
</feature>